<sequence length="121" mass="13320">MTNSFHLSSADRSFNTGGNQKTSVFSKLSGNNIVIPREVRPLPKAPPRKIGGRGRGRKPGTTRILIITLDKSKLIEDCPILTHGDNGMEISSSEEEKQSESQPLMNYDVGLIERPKDEDGE</sequence>
<feature type="compositionally biased region" description="Polar residues" evidence="1">
    <location>
        <begin position="1"/>
        <end position="32"/>
    </location>
</feature>
<proteinExistence type="predicted"/>
<organism evidence="2 3">
    <name type="scientific">Ignelater luminosus</name>
    <name type="common">Cucubano</name>
    <name type="synonym">Pyrophorus luminosus</name>
    <dbReference type="NCBI Taxonomy" id="2038154"/>
    <lineage>
        <taxon>Eukaryota</taxon>
        <taxon>Metazoa</taxon>
        <taxon>Ecdysozoa</taxon>
        <taxon>Arthropoda</taxon>
        <taxon>Hexapoda</taxon>
        <taxon>Insecta</taxon>
        <taxon>Pterygota</taxon>
        <taxon>Neoptera</taxon>
        <taxon>Endopterygota</taxon>
        <taxon>Coleoptera</taxon>
        <taxon>Polyphaga</taxon>
        <taxon>Elateriformia</taxon>
        <taxon>Elateroidea</taxon>
        <taxon>Elateridae</taxon>
        <taxon>Agrypninae</taxon>
        <taxon>Pyrophorini</taxon>
        <taxon>Ignelater</taxon>
    </lineage>
</organism>
<feature type="compositionally biased region" description="Basic and acidic residues" evidence="1">
    <location>
        <begin position="111"/>
        <end position="121"/>
    </location>
</feature>
<feature type="region of interest" description="Disordered" evidence="1">
    <location>
        <begin position="84"/>
        <end position="121"/>
    </location>
</feature>
<evidence type="ECO:0000313" key="2">
    <source>
        <dbReference type="EMBL" id="KAF2895071.1"/>
    </source>
</evidence>
<name>A0A8K0D0T0_IGNLU</name>
<reference evidence="2" key="1">
    <citation type="submission" date="2019-08" db="EMBL/GenBank/DDBJ databases">
        <title>The genome of the North American firefly Photinus pyralis.</title>
        <authorList>
            <consortium name="Photinus pyralis genome working group"/>
            <person name="Fallon T.R."/>
            <person name="Sander Lower S.E."/>
            <person name="Weng J.-K."/>
        </authorList>
    </citation>
    <scope>NUCLEOTIDE SEQUENCE</scope>
    <source>
        <strain evidence="2">TRF0915ILg1</strain>
        <tissue evidence="2">Whole body</tissue>
    </source>
</reference>
<gene>
    <name evidence="2" type="ORF">ILUMI_11100</name>
</gene>
<dbReference type="EMBL" id="VTPC01006265">
    <property type="protein sequence ID" value="KAF2895071.1"/>
    <property type="molecule type" value="Genomic_DNA"/>
</dbReference>
<feature type="compositionally biased region" description="Basic residues" evidence="1">
    <location>
        <begin position="46"/>
        <end position="60"/>
    </location>
</feature>
<evidence type="ECO:0000313" key="3">
    <source>
        <dbReference type="Proteomes" id="UP000801492"/>
    </source>
</evidence>
<dbReference type="Proteomes" id="UP000801492">
    <property type="component" value="Unassembled WGS sequence"/>
</dbReference>
<feature type="region of interest" description="Disordered" evidence="1">
    <location>
        <begin position="1"/>
        <end position="61"/>
    </location>
</feature>
<comment type="caution">
    <text evidence="2">The sequence shown here is derived from an EMBL/GenBank/DDBJ whole genome shotgun (WGS) entry which is preliminary data.</text>
</comment>
<accession>A0A8K0D0T0</accession>
<protein>
    <submittedName>
        <fullName evidence="2">Uncharacterized protein</fullName>
    </submittedName>
</protein>
<keyword evidence="3" id="KW-1185">Reference proteome</keyword>
<evidence type="ECO:0000256" key="1">
    <source>
        <dbReference type="SAM" id="MobiDB-lite"/>
    </source>
</evidence>
<dbReference type="AlphaFoldDB" id="A0A8K0D0T0"/>